<evidence type="ECO:0000256" key="1">
    <source>
        <dbReference type="SAM" id="MobiDB-lite"/>
    </source>
</evidence>
<dbReference type="AlphaFoldDB" id="A0A5J6L6A7"/>
<sequence>MKSGGIRRFVSAAPAGRSSPSAQTSPSTRKGHAMYFHRQELQHKDMPDKPDAVYARKLQESEKLAGGAQDAVHKE</sequence>
<accession>A0A5J6L6A7</accession>
<organism evidence="2 3">
    <name type="scientific">Microbacterium lushaniae</name>
    <dbReference type="NCBI Taxonomy" id="2614639"/>
    <lineage>
        <taxon>Bacteria</taxon>
        <taxon>Bacillati</taxon>
        <taxon>Actinomycetota</taxon>
        <taxon>Actinomycetes</taxon>
        <taxon>Micrococcales</taxon>
        <taxon>Microbacteriaceae</taxon>
        <taxon>Microbacterium</taxon>
    </lineage>
</organism>
<name>A0A5J6L6A7_9MICO</name>
<dbReference type="EMBL" id="CP044232">
    <property type="protein sequence ID" value="QEW03945.1"/>
    <property type="molecule type" value="Genomic_DNA"/>
</dbReference>
<proteinExistence type="predicted"/>
<evidence type="ECO:0000313" key="3">
    <source>
        <dbReference type="Proteomes" id="UP000325516"/>
    </source>
</evidence>
<protein>
    <submittedName>
        <fullName evidence="2">Uncharacterized protein</fullName>
    </submittedName>
</protein>
<dbReference type="RefSeq" id="WP_150925631.1">
    <property type="nucleotide sequence ID" value="NZ_CP044232.1"/>
</dbReference>
<keyword evidence="3" id="KW-1185">Reference proteome</keyword>
<reference evidence="3" key="1">
    <citation type="submission" date="2019-09" db="EMBL/GenBank/DDBJ databases">
        <title>Mumia zhuanghuii sp. nov. isolated from the intestinal contents of plateau pika (Ochotona curzoniae) in the Qinghai-Tibet plateau of China.</title>
        <authorList>
            <person name="Tian Z."/>
        </authorList>
    </citation>
    <scope>NUCLEOTIDE SEQUENCE [LARGE SCALE GENOMIC DNA]</scope>
    <source>
        <strain evidence="3">L-031</strain>
    </source>
</reference>
<gene>
    <name evidence="2" type="ORF">F6J85_13175</name>
</gene>
<evidence type="ECO:0000313" key="2">
    <source>
        <dbReference type="EMBL" id="QEW03945.1"/>
    </source>
</evidence>
<dbReference type="KEGG" id="mlz:F6J85_13175"/>
<feature type="region of interest" description="Disordered" evidence="1">
    <location>
        <begin position="1"/>
        <end position="31"/>
    </location>
</feature>
<dbReference type="Proteomes" id="UP000325516">
    <property type="component" value="Chromosome"/>
</dbReference>
<feature type="compositionally biased region" description="Low complexity" evidence="1">
    <location>
        <begin position="11"/>
        <end position="22"/>
    </location>
</feature>